<dbReference type="SUPFAM" id="SSF57196">
    <property type="entry name" value="EGF/Laminin"/>
    <property type="match status" value="2"/>
</dbReference>
<dbReference type="Gene3D" id="4.10.1240.30">
    <property type="match status" value="1"/>
</dbReference>
<dbReference type="Gene3D" id="2.60.40.1510">
    <property type="entry name" value="ntegrin, alpha v. Chain A, domain 3"/>
    <property type="match status" value="1"/>
</dbReference>
<dbReference type="InterPro" id="IPR036465">
    <property type="entry name" value="vWFA_dom_sf"/>
</dbReference>
<evidence type="ECO:0000256" key="10">
    <source>
        <dbReference type="ARBA" id="ARBA00022842"/>
    </source>
</evidence>
<evidence type="ECO:0000256" key="8">
    <source>
        <dbReference type="ARBA" id="ARBA00022737"/>
    </source>
</evidence>
<dbReference type="PANTHER" id="PTHR10082:SF60">
    <property type="entry name" value="INTEGRIN BETA-PS"/>
    <property type="match status" value="1"/>
</dbReference>
<dbReference type="SMART" id="SM00995">
    <property type="entry name" value="AD"/>
    <property type="match status" value="1"/>
</dbReference>
<dbReference type="PRINTS" id="PR01186">
    <property type="entry name" value="INTEGRINB"/>
</dbReference>
<dbReference type="Proteomes" id="UP000681722">
    <property type="component" value="Unassembled WGS sequence"/>
</dbReference>
<dbReference type="GO" id="GO:0098609">
    <property type="term" value="P:cell-cell adhesion"/>
    <property type="evidence" value="ECO:0007669"/>
    <property type="project" value="TreeGrafter"/>
</dbReference>
<dbReference type="GO" id="GO:0016477">
    <property type="term" value="P:cell migration"/>
    <property type="evidence" value="ECO:0007669"/>
    <property type="project" value="TreeGrafter"/>
</dbReference>
<dbReference type="InterPro" id="IPR014836">
    <property type="entry name" value="Integrin_bsu_cyt_dom"/>
</dbReference>
<comment type="caution">
    <text evidence="21">The sequence shown here is derived from an EMBL/GenBank/DDBJ whole genome shotgun (WGS) entry which is preliminary data.</text>
</comment>
<keyword evidence="8" id="KW-0677">Repeat</keyword>
<dbReference type="OrthoDB" id="410592at2759"/>
<evidence type="ECO:0000313" key="21">
    <source>
        <dbReference type="EMBL" id="CAF0786166.1"/>
    </source>
</evidence>
<dbReference type="Gene3D" id="2.10.25.10">
    <property type="entry name" value="Laminin"/>
    <property type="match status" value="4"/>
</dbReference>
<dbReference type="Pfam" id="PF07974">
    <property type="entry name" value="EGF_2"/>
    <property type="match status" value="1"/>
</dbReference>
<feature type="region of interest" description="Disordered" evidence="18">
    <location>
        <begin position="744"/>
        <end position="771"/>
    </location>
</feature>
<keyword evidence="5 17" id="KW-0812">Transmembrane</keyword>
<dbReference type="EMBL" id="CAJNOQ010000312">
    <property type="protein sequence ID" value="CAF0786166.1"/>
    <property type="molecule type" value="Genomic_DNA"/>
</dbReference>
<feature type="compositionally biased region" description="Polar residues" evidence="18">
    <location>
        <begin position="945"/>
        <end position="954"/>
    </location>
</feature>
<dbReference type="SUPFAM" id="SSF69179">
    <property type="entry name" value="Integrin domains"/>
    <property type="match status" value="1"/>
</dbReference>
<evidence type="ECO:0000259" key="20">
    <source>
        <dbReference type="PROSITE" id="PS52001"/>
    </source>
</evidence>
<keyword evidence="10" id="KW-0460">Magnesium</keyword>
<evidence type="ECO:0000256" key="7">
    <source>
        <dbReference type="ARBA" id="ARBA00022729"/>
    </source>
</evidence>
<dbReference type="SMART" id="SM01241">
    <property type="entry name" value="Integrin_b_cyt"/>
    <property type="match status" value="1"/>
</dbReference>
<dbReference type="InterPro" id="IPR013111">
    <property type="entry name" value="EGF_extracell"/>
</dbReference>
<dbReference type="InterPro" id="IPR002369">
    <property type="entry name" value="Integrin_bsu_VWA"/>
</dbReference>
<dbReference type="PROSITE" id="PS52001">
    <property type="entry name" value="AD"/>
    <property type="match status" value="1"/>
</dbReference>
<gene>
    <name evidence="21" type="ORF">GPM918_LOCUS2744</name>
    <name evidence="22" type="ORF">SRO942_LOCUS2744</name>
</gene>
<evidence type="ECO:0000256" key="4">
    <source>
        <dbReference type="ARBA" id="ARBA00022536"/>
    </source>
</evidence>
<evidence type="ECO:0000256" key="18">
    <source>
        <dbReference type="SAM" id="MobiDB-lite"/>
    </source>
</evidence>
<dbReference type="InterPro" id="IPR048478">
    <property type="entry name" value="LSM12_LSM"/>
</dbReference>
<dbReference type="FunFam" id="3.40.50.410:FF:000002">
    <property type="entry name" value="Integrin beta"/>
    <property type="match status" value="1"/>
</dbReference>
<evidence type="ECO:0000256" key="13">
    <source>
        <dbReference type="ARBA" id="ARBA00023037"/>
    </source>
</evidence>
<dbReference type="GO" id="GO:0007160">
    <property type="term" value="P:cell-matrix adhesion"/>
    <property type="evidence" value="ECO:0007669"/>
    <property type="project" value="TreeGrafter"/>
</dbReference>
<comment type="similarity">
    <text evidence="2 17">Belongs to the integrin beta chain family.</text>
</comment>
<keyword evidence="23" id="KW-1185">Reference proteome</keyword>
<dbReference type="Pfam" id="PF09793">
    <property type="entry name" value="AD"/>
    <property type="match status" value="1"/>
</dbReference>
<dbReference type="SMART" id="SM01242">
    <property type="entry name" value="Integrin_B_tail"/>
    <property type="match status" value="1"/>
</dbReference>
<dbReference type="Pfam" id="PF18372">
    <property type="entry name" value="I-EGF_1"/>
    <property type="match status" value="1"/>
</dbReference>
<dbReference type="PANTHER" id="PTHR10082">
    <property type="entry name" value="INTEGRIN BETA SUBUNIT"/>
    <property type="match status" value="1"/>
</dbReference>
<dbReference type="Pfam" id="PF07965">
    <property type="entry name" value="Integrin_B_tail"/>
    <property type="match status" value="1"/>
</dbReference>
<dbReference type="InterPro" id="IPR057073">
    <property type="entry name" value="EGF_integrin_2"/>
</dbReference>
<evidence type="ECO:0000256" key="19">
    <source>
        <dbReference type="SAM" id="Phobius"/>
    </source>
</evidence>
<evidence type="ECO:0000313" key="22">
    <source>
        <dbReference type="EMBL" id="CAF3569919.1"/>
    </source>
</evidence>
<evidence type="ECO:0000256" key="11">
    <source>
        <dbReference type="ARBA" id="ARBA00022889"/>
    </source>
</evidence>
<dbReference type="InterPro" id="IPR032695">
    <property type="entry name" value="Integrin_dom_sf"/>
</dbReference>
<keyword evidence="15" id="KW-1015">Disulfide bond</keyword>
<dbReference type="SUPFAM" id="SSF53300">
    <property type="entry name" value="vWA-like"/>
    <property type="match status" value="1"/>
</dbReference>
<evidence type="ECO:0000256" key="6">
    <source>
        <dbReference type="ARBA" id="ARBA00022723"/>
    </source>
</evidence>
<dbReference type="FunFam" id="2.10.25.10:FF:000043">
    <property type="entry name" value="Integrin beta"/>
    <property type="match status" value="1"/>
</dbReference>
<dbReference type="EMBL" id="CAJOBC010000312">
    <property type="protein sequence ID" value="CAF3569919.1"/>
    <property type="molecule type" value="Genomic_DNA"/>
</dbReference>
<evidence type="ECO:0000256" key="9">
    <source>
        <dbReference type="ARBA" id="ARBA00022837"/>
    </source>
</evidence>
<dbReference type="GO" id="GO:0005925">
    <property type="term" value="C:focal adhesion"/>
    <property type="evidence" value="ECO:0007669"/>
    <property type="project" value="TreeGrafter"/>
</dbReference>
<feature type="transmembrane region" description="Helical" evidence="19">
    <location>
        <begin position="668"/>
        <end position="692"/>
    </location>
</feature>
<dbReference type="InterPro" id="IPR012896">
    <property type="entry name" value="Integrin_bsu_tail"/>
</dbReference>
<dbReference type="GO" id="GO:0008305">
    <property type="term" value="C:integrin complex"/>
    <property type="evidence" value="ECO:0007669"/>
    <property type="project" value="TreeGrafter"/>
</dbReference>
<evidence type="ECO:0000256" key="5">
    <source>
        <dbReference type="ARBA" id="ARBA00022692"/>
    </source>
</evidence>
<dbReference type="GO" id="GO:0005178">
    <property type="term" value="F:integrin binding"/>
    <property type="evidence" value="ECO:0007669"/>
    <property type="project" value="TreeGrafter"/>
</dbReference>
<feature type="compositionally biased region" description="Low complexity" evidence="18">
    <location>
        <begin position="746"/>
        <end position="759"/>
    </location>
</feature>
<dbReference type="GO" id="GO:0009986">
    <property type="term" value="C:cell surface"/>
    <property type="evidence" value="ECO:0007669"/>
    <property type="project" value="TreeGrafter"/>
</dbReference>
<dbReference type="InterPro" id="IPR040622">
    <property type="entry name" value="EGF_integrin_1"/>
</dbReference>
<keyword evidence="4" id="KW-0245">EGF-like domain</keyword>
<dbReference type="Pfam" id="PF23105">
    <property type="entry name" value="EGF_integrin"/>
    <property type="match status" value="1"/>
</dbReference>
<evidence type="ECO:0000313" key="23">
    <source>
        <dbReference type="Proteomes" id="UP000663829"/>
    </source>
</evidence>
<protein>
    <recommendedName>
        <fullName evidence="17">Integrin beta</fullName>
    </recommendedName>
</protein>
<keyword evidence="9" id="KW-0106">Calcium</keyword>
<dbReference type="AlphaFoldDB" id="A0A813RLZ7"/>
<keyword evidence="14 19" id="KW-0472">Membrane</keyword>
<feature type="compositionally biased region" description="Basic and acidic residues" evidence="18">
    <location>
        <begin position="969"/>
        <end position="979"/>
    </location>
</feature>
<evidence type="ECO:0000256" key="3">
    <source>
        <dbReference type="ARBA" id="ARBA00022475"/>
    </source>
</evidence>
<keyword evidence="16" id="KW-0325">Glycoprotein</keyword>
<dbReference type="SUPFAM" id="SSF69687">
    <property type="entry name" value="Integrin beta tail domain"/>
    <property type="match status" value="1"/>
</dbReference>
<dbReference type="SMART" id="SM00187">
    <property type="entry name" value="INB"/>
    <property type="match status" value="1"/>
</dbReference>
<dbReference type="InterPro" id="IPR036349">
    <property type="entry name" value="Integrin_bsu_tail_dom_sf"/>
</dbReference>
<proteinExistence type="inferred from homology"/>
<sequence>MFHCDVYDNLKSICRQEQLITFRSYHELLKSDSLSNARSNSPFPSPVQLSPQAVFVHLRINDTEKIHMKFRQAEDYPVDLYYLMDLSHSMSDDKDKLSKLGGMLATEMRTITKNFRLGFGSFVDKNVPPFVQPAPNTSRPCPSNFQGACVKAYGFKHHLSLSENVKEFEHQVREAPVSGNIDAPEGGLDAIMQAIVCDNVIGWRNDSRKLIVFSTDAGFHYAGDGRVTGIIDPNDGECHMLNNEYTYSDKQDYPSIGQISSKLSEKNVNMIFAVTQSQLPLYRTLTELIDGAVVGELKNDSSNIVNLIAQNYKKITSNVLLMYSELPDGLSIKLSPDCQESKRNKPECIVSVGGTLNFSVELVATKCIDNGNAITFYIYTHGLNDRISVTVQTNCTCNCLQPPKQINSSLCSFHGNYECGVCTCARGFYGKECECDIASSAGDSKVEQCKKPGTQITCSGRGECLCGRCKCFKEGGQRIYGDYCECDDFSCPRKNDSVCSGPDHGECDCGKRCKCHAGWTGEDCSCTTNNSTCLTKNDTICNNQGVCECGKCICHKDSEFLGPTCEDCFTCAHRCADTRECVLCTVFESGSYTPEQCALLCNQPYRIDIVDSVKSKKDAKKDREKRLCQFDDEKDHCRFFYTYHHDSNQLILRVQKTKSCHRVLSVRLTIIIIVLSILLFGLFCLTVWRILATFHDRREFAKFEKEREKAKWETGVNPIYRQATVKYQNPTYRVYGTDEMRLMDASSSDNNTNNNNNSNRDPVDHSSSITQPKINSTIQCRTIYDEVRTGKCIAYDSTTNMITLSMPGSKKELTTLSVINLNNCIEWSVLSDAEEAPEPLFPVDLDKLRKRMNENVDKKTKEVAAINPNASRYGQLLFKEIKKTMSDVVSWDKNDIVVNNVRIVEPYETQNIIAPNNETANIDINTRSHVHKLVTRFWKEKATKTPDTIDTSESAAKPNRKMSGSSGEIAKDVGRWANQ</sequence>
<dbReference type="GO" id="GO:0033627">
    <property type="term" value="P:cell adhesion mediated by integrin"/>
    <property type="evidence" value="ECO:0007669"/>
    <property type="project" value="TreeGrafter"/>
</dbReference>
<dbReference type="GO" id="GO:0007229">
    <property type="term" value="P:integrin-mediated signaling pathway"/>
    <property type="evidence" value="ECO:0007669"/>
    <property type="project" value="UniProtKB-KW"/>
</dbReference>
<dbReference type="PROSITE" id="PS00243">
    <property type="entry name" value="I_EGF_1"/>
    <property type="match status" value="2"/>
</dbReference>
<keyword evidence="7" id="KW-0732">Signal</keyword>
<dbReference type="Proteomes" id="UP000663829">
    <property type="component" value="Unassembled WGS sequence"/>
</dbReference>
<dbReference type="InterPro" id="IPR015812">
    <property type="entry name" value="Integrin_bsu"/>
</dbReference>
<dbReference type="InterPro" id="IPR057243">
    <property type="entry name" value="Integrin_I-EGF_CS"/>
</dbReference>
<reference evidence="21" key="1">
    <citation type="submission" date="2021-02" db="EMBL/GenBank/DDBJ databases">
        <authorList>
            <person name="Nowell W R."/>
        </authorList>
    </citation>
    <scope>NUCLEOTIDE SEQUENCE</scope>
</reference>
<dbReference type="FunFam" id="2.10.25.10:FF:000076">
    <property type="entry name" value="Integrin beta"/>
    <property type="match status" value="1"/>
</dbReference>
<name>A0A813RLZ7_9BILA</name>
<keyword evidence="3" id="KW-1003">Cell membrane</keyword>
<keyword evidence="12 19" id="KW-1133">Transmembrane helix</keyword>
<dbReference type="Pfam" id="PF21166">
    <property type="entry name" value="LSM12_LSM"/>
    <property type="match status" value="1"/>
</dbReference>
<comment type="subcellular location">
    <subcellularLocation>
        <location evidence="1 17">Cell membrane</location>
        <topology evidence="1 17">Single-pass type I membrane protein</topology>
    </subcellularLocation>
</comment>
<feature type="region of interest" description="Disordered" evidence="18">
    <location>
        <begin position="943"/>
        <end position="979"/>
    </location>
</feature>
<evidence type="ECO:0000256" key="1">
    <source>
        <dbReference type="ARBA" id="ARBA00004251"/>
    </source>
</evidence>
<evidence type="ECO:0000256" key="16">
    <source>
        <dbReference type="ARBA" id="ARBA00023180"/>
    </source>
</evidence>
<dbReference type="Gene3D" id="1.20.5.100">
    <property type="entry name" value="Cytochrome c1, transmembrane anchor, C-terminal"/>
    <property type="match status" value="1"/>
</dbReference>
<evidence type="ECO:0000256" key="14">
    <source>
        <dbReference type="ARBA" id="ARBA00023136"/>
    </source>
</evidence>
<dbReference type="InterPro" id="IPR047574">
    <property type="entry name" value="AD"/>
</dbReference>
<evidence type="ECO:0000256" key="15">
    <source>
        <dbReference type="ARBA" id="ARBA00023157"/>
    </source>
</evidence>
<dbReference type="Pfam" id="PF00362">
    <property type="entry name" value="Integrin_beta"/>
    <property type="match status" value="1"/>
</dbReference>
<organism evidence="21 23">
    <name type="scientific">Didymodactylos carnosus</name>
    <dbReference type="NCBI Taxonomy" id="1234261"/>
    <lineage>
        <taxon>Eukaryota</taxon>
        <taxon>Metazoa</taxon>
        <taxon>Spiralia</taxon>
        <taxon>Gnathifera</taxon>
        <taxon>Rotifera</taxon>
        <taxon>Eurotatoria</taxon>
        <taxon>Bdelloidea</taxon>
        <taxon>Philodinida</taxon>
        <taxon>Philodinidae</taxon>
        <taxon>Didymodactylos</taxon>
    </lineage>
</organism>
<accession>A0A813RLZ7</accession>
<evidence type="ECO:0000256" key="12">
    <source>
        <dbReference type="ARBA" id="ARBA00022989"/>
    </source>
</evidence>
<evidence type="ECO:0000256" key="2">
    <source>
        <dbReference type="ARBA" id="ARBA00007449"/>
    </source>
</evidence>
<keyword evidence="13 17" id="KW-0401">Integrin</keyword>
<keyword evidence="11 17" id="KW-0130">Cell adhesion</keyword>
<dbReference type="Pfam" id="PF08725">
    <property type="entry name" value="Integrin_b_cyt"/>
    <property type="match status" value="1"/>
</dbReference>
<dbReference type="Gene3D" id="3.40.50.410">
    <property type="entry name" value="von Willebrand factor, type A domain"/>
    <property type="match status" value="1"/>
</dbReference>
<dbReference type="InterPro" id="IPR019181">
    <property type="entry name" value="LSM12_ABD"/>
</dbReference>
<evidence type="ECO:0000256" key="17">
    <source>
        <dbReference type="RuleBase" id="RU000633"/>
    </source>
</evidence>
<feature type="domain" description="AD" evidence="20">
    <location>
        <begin position="841"/>
        <end position="942"/>
    </location>
</feature>
<keyword evidence="6" id="KW-0479">Metal-binding</keyword>